<sequence>MSHDINKNINGRSLLRQPAENGLIVQSSSNGGTKMPDKDLKKLPCFLFKVETRDRDRREDTSECTVFLETFKTGDNCSLHFYGRPLRPPFDHEVRGSSDEINLLHKCKVRLDTTASNMVRPSPDPCMVRALYTRLPFKHAFTFFGYFPYNLSLPDKRIFKDWRRTGIQLPK</sequence>
<dbReference type="Proteomes" id="UP000824120">
    <property type="component" value="Chromosome 2"/>
</dbReference>
<comment type="caution">
    <text evidence="1">The sequence shown here is derived from an EMBL/GenBank/DDBJ whole genome shotgun (WGS) entry which is preliminary data.</text>
</comment>
<proteinExistence type="predicted"/>
<organism evidence="1 2">
    <name type="scientific">Solanum commersonii</name>
    <name type="common">Commerson's wild potato</name>
    <name type="synonym">Commerson's nightshade</name>
    <dbReference type="NCBI Taxonomy" id="4109"/>
    <lineage>
        <taxon>Eukaryota</taxon>
        <taxon>Viridiplantae</taxon>
        <taxon>Streptophyta</taxon>
        <taxon>Embryophyta</taxon>
        <taxon>Tracheophyta</taxon>
        <taxon>Spermatophyta</taxon>
        <taxon>Magnoliopsida</taxon>
        <taxon>eudicotyledons</taxon>
        <taxon>Gunneridae</taxon>
        <taxon>Pentapetalae</taxon>
        <taxon>asterids</taxon>
        <taxon>lamiids</taxon>
        <taxon>Solanales</taxon>
        <taxon>Solanaceae</taxon>
        <taxon>Solanoideae</taxon>
        <taxon>Solaneae</taxon>
        <taxon>Solanum</taxon>
    </lineage>
</organism>
<dbReference type="AlphaFoldDB" id="A0A9J6AN41"/>
<protein>
    <submittedName>
        <fullName evidence="1">Uncharacterized protein</fullName>
    </submittedName>
</protein>
<evidence type="ECO:0000313" key="1">
    <source>
        <dbReference type="EMBL" id="KAG5625683.1"/>
    </source>
</evidence>
<gene>
    <name evidence="1" type="ORF">H5410_010901</name>
</gene>
<evidence type="ECO:0000313" key="2">
    <source>
        <dbReference type="Proteomes" id="UP000824120"/>
    </source>
</evidence>
<keyword evidence="2" id="KW-1185">Reference proteome</keyword>
<reference evidence="1 2" key="1">
    <citation type="submission" date="2020-09" db="EMBL/GenBank/DDBJ databases">
        <title>De no assembly of potato wild relative species, Solanum commersonii.</title>
        <authorList>
            <person name="Cho K."/>
        </authorList>
    </citation>
    <scope>NUCLEOTIDE SEQUENCE [LARGE SCALE GENOMIC DNA]</scope>
    <source>
        <strain evidence="1">LZ3.2</strain>
        <tissue evidence="1">Leaf</tissue>
    </source>
</reference>
<accession>A0A9J6AN41</accession>
<dbReference type="EMBL" id="JACXVP010000002">
    <property type="protein sequence ID" value="KAG5625683.1"/>
    <property type="molecule type" value="Genomic_DNA"/>
</dbReference>
<name>A0A9J6AN41_SOLCO</name>